<evidence type="ECO:0000256" key="1">
    <source>
        <dbReference type="ARBA" id="ARBA00010164"/>
    </source>
</evidence>
<evidence type="ECO:0000313" key="8">
    <source>
        <dbReference type="Proteomes" id="UP000523139"/>
    </source>
</evidence>
<feature type="region of interest" description="Disordered" evidence="4">
    <location>
        <begin position="320"/>
        <end position="340"/>
    </location>
</feature>
<organism evidence="7 8">
    <name type="scientific">Nesterenkonia sedimenti</name>
    <dbReference type="NCBI Taxonomy" id="1463632"/>
    <lineage>
        <taxon>Bacteria</taxon>
        <taxon>Bacillati</taxon>
        <taxon>Actinomycetota</taxon>
        <taxon>Actinomycetes</taxon>
        <taxon>Micrococcales</taxon>
        <taxon>Micrococcaceae</taxon>
        <taxon>Nesterenkonia</taxon>
    </lineage>
</organism>
<keyword evidence="8" id="KW-1185">Reference proteome</keyword>
<sequence length="401" mass="44677">MIEVFMDQNLAGTAESVTLPTGKRRLIFTYSHQWLADPDSFPISPELPLHSGPQEPFTWRHTPFSFDDAAPDKWGRDLITAERRDAARRHGERLQPLDDLGLLLAVSDETRQGALRFKVNGTFLHTGGETAWVHEVKELREAAARFEASGEIDDSVRHLIGVGSSPGGAAPKAWVRDDDGEMWLAKFPRNSDSGDVSAWELVALRLQAQAGINTMPSHIVRLGPHESVFLTKRFDRVDNRRIPYQSFKTMFMLEEGEREDYATLAQRVASISASPSKDAHELFTRAAFGVMVNNIDDHMRNHGLLWKGNGWRIAPSFDVNPSARGESETPLTPEDDPGDSDLRLLVDHADSFRMTAHQARSELARIASCVEEWAPQARELGIDSDEISSKAKAFAKGNTLT</sequence>
<name>A0A7X8YER0_9MICC</name>
<dbReference type="GO" id="GO:0005829">
    <property type="term" value="C:cytosol"/>
    <property type="evidence" value="ECO:0007669"/>
    <property type="project" value="TreeGrafter"/>
</dbReference>
<dbReference type="Pfam" id="PF13657">
    <property type="entry name" value="Couple_hipA"/>
    <property type="match status" value="1"/>
</dbReference>
<evidence type="ECO:0000313" key="7">
    <source>
        <dbReference type="EMBL" id="NLS11078.1"/>
    </source>
</evidence>
<evidence type="ECO:0000256" key="3">
    <source>
        <dbReference type="ARBA" id="ARBA00022777"/>
    </source>
</evidence>
<dbReference type="PANTHER" id="PTHR37419:SF8">
    <property type="entry name" value="TOXIN YJJJ"/>
    <property type="match status" value="1"/>
</dbReference>
<evidence type="ECO:0000259" key="5">
    <source>
        <dbReference type="Pfam" id="PF07804"/>
    </source>
</evidence>
<dbReference type="InterPro" id="IPR052028">
    <property type="entry name" value="HipA_Ser/Thr_kinase"/>
</dbReference>
<keyword evidence="2" id="KW-0808">Transferase</keyword>
<feature type="domain" description="HipA N-terminal subdomain 1" evidence="6">
    <location>
        <begin position="3"/>
        <end position="116"/>
    </location>
</feature>
<accession>A0A7X8YER0</accession>
<evidence type="ECO:0000256" key="4">
    <source>
        <dbReference type="SAM" id="MobiDB-lite"/>
    </source>
</evidence>
<evidence type="ECO:0000259" key="6">
    <source>
        <dbReference type="Pfam" id="PF13657"/>
    </source>
</evidence>
<dbReference type="InterPro" id="IPR017508">
    <property type="entry name" value="HipA_N1"/>
</dbReference>
<dbReference type="GO" id="GO:0004674">
    <property type="term" value="F:protein serine/threonine kinase activity"/>
    <property type="evidence" value="ECO:0007669"/>
    <property type="project" value="TreeGrafter"/>
</dbReference>
<dbReference type="EMBL" id="JABAHY010000022">
    <property type="protein sequence ID" value="NLS11078.1"/>
    <property type="molecule type" value="Genomic_DNA"/>
</dbReference>
<dbReference type="InterPro" id="IPR012893">
    <property type="entry name" value="HipA-like_C"/>
</dbReference>
<gene>
    <name evidence="7" type="ORF">HGQ17_13950</name>
</gene>
<comment type="caution">
    <text evidence="7">The sequence shown here is derived from an EMBL/GenBank/DDBJ whole genome shotgun (WGS) entry which is preliminary data.</text>
</comment>
<keyword evidence="3" id="KW-0418">Kinase</keyword>
<dbReference type="AlphaFoldDB" id="A0A7X8YER0"/>
<comment type="similarity">
    <text evidence="1">Belongs to the HipA Ser/Thr kinase family.</text>
</comment>
<evidence type="ECO:0000256" key="2">
    <source>
        <dbReference type="ARBA" id="ARBA00022679"/>
    </source>
</evidence>
<protein>
    <submittedName>
        <fullName evidence="7">Type II toxin-antitoxin system HipA family toxin</fullName>
    </submittedName>
</protein>
<feature type="domain" description="HipA-like C-terminal" evidence="5">
    <location>
        <begin position="164"/>
        <end position="370"/>
    </location>
</feature>
<dbReference type="PANTHER" id="PTHR37419">
    <property type="entry name" value="SERINE/THREONINE-PROTEIN KINASE TOXIN HIPA"/>
    <property type="match status" value="1"/>
</dbReference>
<dbReference type="RefSeq" id="WP_168888564.1">
    <property type="nucleotide sequence ID" value="NZ_JABAHY010000022.1"/>
</dbReference>
<dbReference type="Proteomes" id="UP000523139">
    <property type="component" value="Unassembled WGS sequence"/>
</dbReference>
<dbReference type="Pfam" id="PF07804">
    <property type="entry name" value="HipA_C"/>
    <property type="match status" value="1"/>
</dbReference>
<reference evidence="7 8" key="1">
    <citation type="submission" date="2020-04" db="EMBL/GenBank/DDBJ databases">
        <title>Nesterenkonia sp. nov., isolated from marine sediment.</title>
        <authorList>
            <person name="Zhang G."/>
        </authorList>
    </citation>
    <scope>NUCLEOTIDE SEQUENCE [LARGE SCALE GENOMIC DNA]</scope>
    <source>
        <strain evidence="7 8">MY13</strain>
    </source>
</reference>
<proteinExistence type="inferred from homology"/>